<evidence type="ECO:0000259" key="10">
    <source>
        <dbReference type="PROSITE" id="PS51837"/>
    </source>
</evidence>
<feature type="transmembrane region" description="Helical" evidence="9">
    <location>
        <begin position="99"/>
        <end position="121"/>
    </location>
</feature>
<dbReference type="Pfam" id="PF10601">
    <property type="entry name" value="zf-LITAF-like"/>
    <property type="match status" value="1"/>
</dbReference>
<dbReference type="PANTHER" id="PTHR23292:SF6">
    <property type="entry name" value="FI16602P1-RELATED"/>
    <property type="match status" value="1"/>
</dbReference>
<dbReference type="InterPro" id="IPR037519">
    <property type="entry name" value="LITAF_fam"/>
</dbReference>
<evidence type="ECO:0000313" key="11">
    <source>
        <dbReference type="Proteomes" id="UP000694845"/>
    </source>
</evidence>
<feature type="compositionally biased region" description="Low complexity" evidence="8">
    <location>
        <begin position="26"/>
        <end position="50"/>
    </location>
</feature>
<gene>
    <name evidence="12 13" type="primary">LOC110980188</name>
</gene>
<feature type="domain" description="LITAF" evidence="10">
    <location>
        <begin position="62"/>
        <end position="149"/>
    </location>
</feature>
<evidence type="ECO:0000256" key="1">
    <source>
        <dbReference type="ARBA" id="ARBA00004414"/>
    </source>
</evidence>
<dbReference type="Proteomes" id="UP000694845">
    <property type="component" value="Unplaced"/>
</dbReference>
<proteinExistence type="inferred from homology"/>
<evidence type="ECO:0000256" key="6">
    <source>
        <dbReference type="ARBA" id="ARBA00022833"/>
    </source>
</evidence>
<dbReference type="KEGG" id="aplc:110980188"/>
<evidence type="ECO:0000256" key="8">
    <source>
        <dbReference type="SAM" id="MobiDB-lite"/>
    </source>
</evidence>
<evidence type="ECO:0000256" key="2">
    <source>
        <dbReference type="ARBA" id="ARBA00004481"/>
    </source>
</evidence>
<protein>
    <submittedName>
        <fullName evidence="12 13">Lipopolysaccharide-induced tumor necrosis factor-alpha factor homolog</fullName>
    </submittedName>
</protein>
<evidence type="ECO:0000256" key="7">
    <source>
        <dbReference type="ARBA" id="ARBA00023136"/>
    </source>
</evidence>
<accession>A0A8B7YIR2</accession>
<evidence type="ECO:0000256" key="5">
    <source>
        <dbReference type="ARBA" id="ARBA00022723"/>
    </source>
</evidence>
<dbReference type="GO" id="GO:0005765">
    <property type="term" value="C:lysosomal membrane"/>
    <property type="evidence" value="ECO:0007669"/>
    <property type="project" value="UniProtKB-SubCell"/>
</dbReference>
<keyword evidence="11" id="KW-1185">Reference proteome</keyword>
<dbReference type="GO" id="GO:0031902">
    <property type="term" value="C:late endosome membrane"/>
    <property type="evidence" value="ECO:0007669"/>
    <property type="project" value="UniProtKB-SubCell"/>
</dbReference>
<dbReference type="InterPro" id="IPR006629">
    <property type="entry name" value="LITAF"/>
</dbReference>
<dbReference type="PROSITE" id="PS51837">
    <property type="entry name" value="LITAF"/>
    <property type="match status" value="1"/>
</dbReference>
<keyword evidence="7 9" id="KW-0472">Membrane</keyword>
<evidence type="ECO:0000313" key="13">
    <source>
        <dbReference type="RefSeq" id="XP_022092296.1"/>
    </source>
</evidence>
<keyword evidence="6" id="KW-0862">Zinc</keyword>
<dbReference type="SMART" id="SM00714">
    <property type="entry name" value="LITAF"/>
    <property type="match status" value="1"/>
</dbReference>
<evidence type="ECO:0000256" key="4">
    <source>
        <dbReference type="ARBA" id="ARBA00005975"/>
    </source>
</evidence>
<dbReference type="GO" id="GO:0008270">
    <property type="term" value="F:zinc ion binding"/>
    <property type="evidence" value="ECO:0007669"/>
    <property type="project" value="TreeGrafter"/>
</dbReference>
<evidence type="ECO:0000256" key="3">
    <source>
        <dbReference type="ARBA" id="ARBA00004630"/>
    </source>
</evidence>
<name>A0A8B7YIR2_ACAPL</name>
<evidence type="ECO:0000313" key="12">
    <source>
        <dbReference type="RefSeq" id="XP_022092295.1"/>
    </source>
</evidence>
<comment type="similarity">
    <text evidence="4">Belongs to the CDIP1/LITAF family.</text>
</comment>
<dbReference type="AlphaFoldDB" id="A0A8B7YIR2"/>
<comment type="subcellular location">
    <subcellularLocation>
        <location evidence="2">Endosome membrane</location>
        <topology evidence="2">Peripheral membrane protein</topology>
    </subcellularLocation>
    <subcellularLocation>
        <location evidence="1">Late endosome membrane</location>
    </subcellularLocation>
    <subcellularLocation>
        <location evidence="3">Lysosome membrane</location>
        <topology evidence="3">Peripheral membrane protein</topology>
        <orientation evidence="3">Cytoplasmic side</orientation>
    </subcellularLocation>
</comment>
<evidence type="ECO:0000256" key="9">
    <source>
        <dbReference type="SAM" id="Phobius"/>
    </source>
</evidence>
<dbReference type="OMA" id="WICLMTI"/>
<dbReference type="RefSeq" id="XP_022092296.1">
    <property type="nucleotide sequence ID" value="XM_022236604.1"/>
</dbReference>
<keyword evidence="9" id="KW-1133">Transmembrane helix</keyword>
<reference evidence="12 13" key="1">
    <citation type="submission" date="2025-04" db="UniProtKB">
        <authorList>
            <consortium name="RefSeq"/>
        </authorList>
    </citation>
    <scope>IDENTIFICATION</scope>
</reference>
<keyword evidence="9" id="KW-0812">Transmembrane</keyword>
<dbReference type="GeneID" id="110980188"/>
<dbReference type="PANTHER" id="PTHR23292">
    <property type="entry name" value="LIPOPOLYSACCHARIDE-INDUCED TUMOR NECROSIS FACTOR-ALPHA FACTOR"/>
    <property type="match status" value="1"/>
</dbReference>
<dbReference type="OrthoDB" id="5599753at2759"/>
<organism evidence="11 12">
    <name type="scientific">Acanthaster planci</name>
    <name type="common">Crown-of-thorns starfish</name>
    <dbReference type="NCBI Taxonomy" id="133434"/>
    <lineage>
        <taxon>Eukaryota</taxon>
        <taxon>Metazoa</taxon>
        <taxon>Echinodermata</taxon>
        <taxon>Eleutherozoa</taxon>
        <taxon>Asterozoa</taxon>
        <taxon>Asteroidea</taxon>
        <taxon>Valvatacea</taxon>
        <taxon>Valvatida</taxon>
        <taxon>Acanthasteridae</taxon>
        <taxon>Acanthaster</taxon>
    </lineage>
</organism>
<dbReference type="RefSeq" id="XP_022092295.1">
    <property type="nucleotide sequence ID" value="XM_022236603.1"/>
</dbReference>
<keyword evidence="5" id="KW-0479">Metal-binding</keyword>
<sequence length="154" mass="16610">MELQTKDPNSNPPAVGEQVPGAYPIQQPWQPTAYPTQPQPQAAGQPPPALAGQTVVTAQPVGTTYVTMPMQVFSPEPRAMQCTNCGKNITTETRKANGAAVWVVVGWICLMTIWCCMWPFAFIPLCMPSLKDTIHSCPECKFILGKHSPGGASL</sequence>
<feature type="region of interest" description="Disordered" evidence="8">
    <location>
        <begin position="1"/>
        <end position="50"/>
    </location>
</feature>